<feature type="transmembrane region" description="Helical" evidence="1">
    <location>
        <begin position="220"/>
        <end position="239"/>
    </location>
</feature>
<name>A0A1F6APS9_9BACT</name>
<feature type="transmembrane region" description="Helical" evidence="1">
    <location>
        <begin position="6"/>
        <end position="28"/>
    </location>
</feature>
<gene>
    <name evidence="2" type="ORF">A2960_00790</name>
</gene>
<evidence type="ECO:0000313" key="3">
    <source>
        <dbReference type="Proteomes" id="UP000176609"/>
    </source>
</evidence>
<dbReference type="AlphaFoldDB" id="A0A1F6APS9"/>
<feature type="transmembrane region" description="Helical" evidence="1">
    <location>
        <begin position="441"/>
        <end position="459"/>
    </location>
</feature>
<feature type="transmembrane region" description="Helical" evidence="1">
    <location>
        <begin position="275"/>
        <end position="308"/>
    </location>
</feature>
<keyword evidence="1" id="KW-0472">Membrane</keyword>
<evidence type="ECO:0000313" key="2">
    <source>
        <dbReference type="EMBL" id="OGG26695.1"/>
    </source>
</evidence>
<feature type="transmembrane region" description="Helical" evidence="1">
    <location>
        <begin position="35"/>
        <end position="59"/>
    </location>
</feature>
<evidence type="ECO:0000256" key="1">
    <source>
        <dbReference type="SAM" id="Phobius"/>
    </source>
</evidence>
<dbReference type="Proteomes" id="UP000176609">
    <property type="component" value="Unassembled WGS sequence"/>
</dbReference>
<keyword evidence="1" id="KW-1133">Transmembrane helix</keyword>
<feature type="transmembrane region" description="Helical" evidence="1">
    <location>
        <begin position="409"/>
        <end position="429"/>
    </location>
</feature>
<dbReference type="EMBL" id="MFJR01000007">
    <property type="protein sequence ID" value="OGG26695.1"/>
    <property type="molecule type" value="Genomic_DNA"/>
</dbReference>
<proteinExistence type="predicted"/>
<keyword evidence="1" id="KW-0812">Transmembrane</keyword>
<feature type="transmembrane region" description="Helical" evidence="1">
    <location>
        <begin position="384"/>
        <end position="403"/>
    </location>
</feature>
<organism evidence="2 3">
    <name type="scientific">Candidatus Gottesmanbacteria bacterium RIFCSPLOWO2_01_FULL_39_12b</name>
    <dbReference type="NCBI Taxonomy" id="1798388"/>
    <lineage>
        <taxon>Bacteria</taxon>
        <taxon>Candidatus Gottesmaniibacteriota</taxon>
    </lineage>
</organism>
<accession>A0A1F6APS9</accession>
<feature type="transmembrane region" description="Helical" evidence="1">
    <location>
        <begin position="89"/>
        <end position="109"/>
    </location>
</feature>
<protein>
    <recommendedName>
        <fullName evidence="4">Glycosyltransferase RgtA/B/C/D-like domain-containing protein</fullName>
    </recommendedName>
</protein>
<feature type="transmembrane region" description="Helical" evidence="1">
    <location>
        <begin position="65"/>
        <end position="82"/>
    </location>
</feature>
<feature type="transmembrane region" description="Helical" evidence="1">
    <location>
        <begin position="245"/>
        <end position="263"/>
    </location>
</feature>
<comment type="caution">
    <text evidence="2">The sequence shown here is derived from an EMBL/GenBank/DDBJ whole genome shotgun (WGS) entry which is preliminary data.</text>
</comment>
<feature type="transmembrane region" description="Helical" evidence="1">
    <location>
        <begin position="320"/>
        <end position="341"/>
    </location>
</feature>
<sequence length="603" mass="69574">MIDIIILLVKIIAVLFFVGYGFTALLIPKNLRKDAIWFTPWVGTILIAVLSIIFNLAQIPVAKSAYFILACAGILFIASLIARKTLPFLTLEFLFTTLLVGFTLFFNLFPLLTKVGFPTTISLSNLDPLSYTPVGDFLINHTVLEGGTFEHYKPYLGATGDLLHAGFRWGSPILLSFFSYVFRLKSYQIYSTIITIFFTFSFPLVYILAKRLSQKHNMHILSFSFITFSLNATLLYMLYNVFYAQFIFTGIFILVVILFHAYISEEKKDLRNFNSYDLLIALALSAITTIYPEGLIFAILPLLVFGILSLLKDRNPIHGIYFLKILLLTLVINPITAGTAIGQNVKIITSSTQSSFIGWEHIPFASPLDMTGFYNLYHSKDLPVFLDIIFGFPIAVIWLLGIINLRKKLFILSLLLAWIPFYVSLRWIFPNFFSFHRAITYTLFLYSALFSIGMCFLFSLIKNKMIKFTIIVLFLFLSFRSAQRTLYQLYWHAQVVDKSLISLTQLNKKKDIIEPFFTSDVYLGEDNLWKRLWREYFLMDRDIVTLQNLVTEKDNVANIRLVLAEKNYLEREGKKLIYTNKIWENDYYQLGTITPMKRIDDLP</sequence>
<feature type="transmembrane region" description="Helical" evidence="1">
    <location>
        <begin position="187"/>
        <end position="208"/>
    </location>
</feature>
<reference evidence="2 3" key="1">
    <citation type="journal article" date="2016" name="Nat. Commun.">
        <title>Thousands of microbial genomes shed light on interconnected biogeochemical processes in an aquifer system.</title>
        <authorList>
            <person name="Anantharaman K."/>
            <person name="Brown C.T."/>
            <person name="Hug L.A."/>
            <person name="Sharon I."/>
            <person name="Castelle C.J."/>
            <person name="Probst A.J."/>
            <person name="Thomas B.C."/>
            <person name="Singh A."/>
            <person name="Wilkins M.J."/>
            <person name="Karaoz U."/>
            <person name="Brodie E.L."/>
            <person name="Williams K.H."/>
            <person name="Hubbard S.S."/>
            <person name="Banfield J.F."/>
        </authorList>
    </citation>
    <scope>NUCLEOTIDE SEQUENCE [LARGE SCALE GENOMIC DNA]</scope>
</reference>
<evidence type="ECO:0008006" key="4">
    <source>
        <dbReference type="Google" id="ProtNLM"/>
    </source>
</evidence>